<name>A0A3M7Q1F1_BRAPC</name>
<dbReference type="Gene3D" id="1.10.238.10">
    <property type="entry name" value="EF-hand"/>
    <property type="match status" value="1"/>
</dbReference>
<dbReference type="PANTHER" id="PTHR12086:SF9">
    <property type="entry name" value="EF-HAND DOMAIN-CONTAINING PROTEIN 1"/>
    <property type="match status" value="1"/>
</dbReference>
<evidence type="ECO:0000259" key="8">
    <source>
        <dbReference type="PROSITE" id="PS50222"/>
    </source>
</evidence>
<comment type="caution">
    <text evidence="10">The sequence shown here is derived from an EMBL/GenBank/DDBJ whole genome shotgun (WGS) entry which is preliminary data.</text>
</comment>
<evidence type="ECO:0000313" key="11">
    <source>
        <dbReference type="Proteomes" id="UP000276133"/>
    </source>
</evidence>
<dbReference type="GO" id="GO:0005930">
    <property type="term" value="C:axoneme"/>
    <property type="evidence" value="ECO:0007669"/>
    <property type="project" value="TreeGrafter"/>
</dbReference>
<gene>
    <name evidence="10" type="ORF">BpHYR1_011314</name>
</gene>
<feature type="domain" description="DM10" evidence="9">
    <location>
        <begin position="236"/>
        <end position="356"/>
    </location>
</feature>
<keyword evidence="2" id="KW-0963">Cytoplasm</keyword>
<evidence type="ECO:0000256" key="1">
    <source>
        <dbReference type="ARBA" id="ARBA00004611"/>
    </source>
</evidence>
<evidence type="ECO:0000256" key="2">
    <source>
        <dbReference type="ARBA" id="ARBA00022490"/>
    </source>
</evidence>
<keyword evidence="11" id="KW-1185">Reference proteome</keyword>
<feature type="domain" description="DM10" evidence="9">
    <location>
        <begin position="88"/>
        <end position="193"/>
    </location>
</feature>
<dbReference type="GO" id="GO:0072686">
    <property type="term" value="C:mitotic spindle"/>
    <property type="evidence" value="ECO:0007669"/>
    <property type="project" value="TreeGrafter"/>
</dbReference>
<dbReference type="GO" id="GO:0060285">
    <property type="term" value="P:cilium-dependent cell motility"/>
    <property type="evidence" value="ECO:0007669"/>
    <property type="project" value="TreeGrafter"/>
</dbReference>
<comment type="subcellular location">
    <subcellularLocation>
        <location evidence="1">Cytoplasm</location>
        <location evidence="1">Cytoskeleton</location>
        <location evidence="1">Flagellum axoneme</location>
    </subcellularLocation>
</comment>
<dbReference type="SUPFAM" id="SSF47473">
    <property type="entry name" value="EF-hand"/>
    <property type="match status" value="1"/>
</dbReference>
<reference evidence="10 11" key="1">
    <citation type="journal article" date="2018" name="Sci. Rep.">
        <title>Genomic signatures of local adaptation to the degree of environmental predictability in rotifers.</title>
        <authorList>
            <person name="Franch-Gras L."/>
            <person name="Hahn C."/>
            <person name="Garcia-Roger E.M."/>
            <person name="Carmona M.J."/>
            <person name="Serra M."/>
            <person name="Gomez A."/>
        </authorList>
    </citation>
    <scope>NUCLEOTIDE SEQUENCE [LARGE SCALE GENOMIC DNA]</scope>
    <source>
        <strain evidence="10">HYR1</strain>
    </source>
</reference>
<dbReference type="CDD" id="cd00051">
    <property type="entry name" value="EFh"/>
    <property type="match status" value="1"/>
</dbReference>
<dbReference type="FunFam" id="2.30.29.170:FF:000002">
    <property type="entry name" value="EF-hand domain (C-terminal) containing 1"/>
    <property type="match status" value="1"/>
</dbReference>
<evidence type="ECO:0000259" key="9">
    <source>
        <dbReference type="PROSITE" id="PS51336"/>
    </source>
</evidence>
<feature type="domain" description="EF-hand" evidence="8">
    <location>
        <begin position="613"/>
        <end position="643"/>
    </location>
</feature>
<dbReference type="InterPro" id="IPR006602">
    <property type="entry name" value="DM10_dom"/>
</dbReference>
<dbReference type="SMART" id="SM00054">
    <property type="entry name" value="EFh"/>
    <property type="match status" value="1"/>
</dbReference>
<evidence type="ECO:0000256" key="7">
    <source>
        <dbReference type="ARBA" id="ARBA00023273"/>
    </source>
</evidence>
<dbReference type="GO" id="GO:0000281">
    <property type="term" value="P:mitotic cytokinesis"/>
    <property type="evidence" value="ECO:0007669"/>
    <property type="project" value="TreeGrafter"/>
</dbReference>
<organism evidence="10 11">
    <name type="scientific">Brachionus plicatilis</name>
    <name type="common">Marine rotifer</name>
    <name type="synonym">Brachionus muelleri</name>
    <dbReference type="NCBI Taxonomy" id="10195"/>
    <lineage>
        <taxon>Eukaryota</taxon>
        <taxon>Metazoa</taxon>
        <taxon>Spiralia</taxon>
        <taxon>Gnathifera</taxon>
        <taxon>Rotifera</taxon>
        <taxon>Eurotatoria</taxon>
        <taxon>Monogononta</taxon>
        <taxon>Pseudotrocha</taxon>
        <taxon>Ploima</taxon>
        <taxon>Brachionidae</taxon>
        <taxon>Brachionus</taxon>
    </lineage>
</organism>
<keyword evidence="5" id="KW-0969">Cilium</keyword>
<feature type="domain" description="DM10" evidence="9">
    <location>
        <begin position="417"/>
        <end position="521"/>
    </location>
</feature>
<keyword evidence="3" id="KW-0677">Repeat</keyword>
<dbReference type="PROSITE" id="PS51336">
    <property type="entry name" value="DM10"/>
    <property type="match status" value="3"/>
</dbReference>
<dbReference type="GO" id="GO:0005509">
    <property type="term" value="F:calcium ion binding"/>
    <property type="evidence" value="ECO:0007669"/>
    <property type="project" value="InterPro"/>
</dbReference>
<dbReference type="FunFam" id="2.30.29.170:FF:000001">
    <property type="entry name" value="EF-hand domain containing 1"/>
    <property type="match status" value="1"/>
</dbReference>
<dbReference type="Pfam" id="PF06565">
    <property type="entry name" value="DM10_dom"/>
    <property type="match status" value="3"/>
</dbReference>
<evidence type="ECO:0000256" key="4">
    <source>
        <dbReference type="ARBA" id="ARBA00022846"/>
    </source>
</evidence>
<dbReference type="FunFam" id="2.30.29.170:FF:000004">
    <property type="entry name" value="EF-hand domain containing 2"/>
    <property type="match status" value="1"/>
</dbReference>
<dbReference type="SMART" id="SM00676">
    <property type="entry name" value="DM10"/>
    <property type="match status" value="3"/>
</dbReference>
<dbReference type="STRING" id="10195.A0A3M7Q1F1"/>
<sequence>MNGLPFLPGNTFRDPTKQNYHITQTLGFRNGHRIPKHPEYGPGSDRLNFNQLNENELALLENYKPSLIYGRAKPEAPDNFVPATVAYDKKVLRFFGYFKQTVYESPSEFFRVRPVTILYYLEDDSMQIFEDPVENSGIPQGKLIRRHKFPKNDQGQTFSWKDLNLGENLSIYGHTFRICNCDEFTTKWLESEGIIVNPPESIPRDPYIESRKKASELKTYKTKSDFDKLRQFVEMDRKVLRFYAVWDDRGNTFGELRPFVIHYYLVDDTIEVREVHKPNDGRDPFPVLIRRQKIPKNRYNVKSTFASIYLELSDEEIKQYLRPHDLGMGQVVNIFGRNFTIYDMDNFTKAFYYQNLGVTDFAPLRDENVLGKPSQPYSKMEIPPYNGYGSLEDSLQNCLHLVPEPPKKDYIKLLENQHKVLRYEALMETTKLEDKGRKFIISYRLSDDSIGVYEPPMRNSGVIGGKFLEFSRVAKPGSTLDTPKFYGPQDFYIGALINIFKHKFRIVGADLFVLRFAEEHADQFPAQTLESLRAHLGDVSGRVDAKDRGTINIKRRPGDFDRIYNEIKNKLKASRITNSEELRQMFLKYDADRTGYISKENIKDLFRKVSLPLDDDIIDNMMREAGSNDSGSINLYNFVKFFE</sequence>
<protein>
    <submittedName>
        <fullName evidence="10">EF-hand domain-containing 1</fullName>
    </submittedName>
</protein>
<evidence type="ECO:0000256" key="5">
    <source>
        <dbReference type="ARBA" id="ARBA00023069"/>
    </source>
</evidence>
<keyword evidence="6" id="KW-0206">Cytoskeleton</keyword>
<keyword evidence="4" id="KW-0282">Flagellum</keyword>
<feature type="domain" description="EF-hand" evidence="8">
    <location>
        <begin position="577"/>
        <end position="612"/>
    </location>
</feature>
<dbReference type="OrthoDB" id="10255210at2759"/>
<evidence type="ECO:0000313" key="10">
    <source>
        <dbReference type="EMBL" id="RNA05220.1"/>
    </source>
</evidence>
<dbReference type="EMBL" id="REGN01007813">
    <property type="protein sequence ID" value="RNA05220.1"/>
    <property type="molecule type" value="Genomic_DNA"/>
</dbReference>
<dbReference type="GO" id="GO:0043014">
    <property type="term" value="F:alpha-tubulin binding"/>
    <property type="evidence" value="ECO:0007669"/>
    <property type="project" value="TreeGrafter"/>
</dbReference>
<dbReference type="AlphaFoldDB" id="A0A3M7Q1F1"/>
<keyword evidence="7" id="KW-0966">Cell projection</keyword>
<accession>A0A3M7Q1F1</accession>
<dbReference type="InterPro" id="IPR002048">
    <property type="entry name" value="EF_hand_dom"/>
</dbReference>
<evidence type="ECO:0000256" key="3">
    <source>
        <dbReference type="ARBA" id="ARBA00022737"/>
    </source>
</evidence>
<dbReference type="Pfam" id="PF13499">
    <property type="entry name" value="EF-hand_7"/>
    <property type="match status" value="1"/>
</dbReference>
<dbReference type="Gene3D" id="2.30.29.170">
    <property type="match status" value="3"/>
</dbReference>
<dbReference type="PROSITE" id="PS50222">
    <property type="entry name" value="EF_HAND_2"/>
    <property type="match status" value="2"/>
</dbReference>
<dbReference type="PANTHER" id="PTHR12086">
    <property type="entry name" value="EF-HAND DOMAIN C-TERMINAL CONTAINING PROTEIN"/>
    <property type="match status" value="1"/>
</dbReference>
<dbReference type="Proteomes" id="UP000276133">
    <property type="component" value="Unassembled WGS sequence"/>
</dbReference>
<dbReference type="InterPro" id="IPR040193">
    <property type="entry name" value="EFHC1/EFHC2/EFHB"/>
</dbReference>
<proteinExistence type="predicted"/>
<evidence type="ECO:0000256" key="6">
    <source>
        <dbReference type="ARBA" id="ARBA00023212"/>
    </source>
</evidence>
<dbReference type="GO" id="GO:0007052">
    <property type="term" value="P:mitotic spindle organization"/>
    <property type="evidence" value="ECO:0007669"/>
    <property type="project" value="TreeGrafter"/>
</dbReference>
<dbReference type="InterPro" id="IPR011992">
    <property type="entry name" value="EF-hand-dom_pair"/>
</dbReference>